<keyword evidence="3" id="KW-0949">S-adenosyl-L-methionine</keyword>
<dbReference type="Gene3D" id="1.10.220.160">
    <property type="match status" value="1"/>
</dbReference>
<keyword evidence="5" id="KW-1185">Reference proteome</keyword>
<dbReference type="InterPro" id="IPR052097">
    <property type="entry name" value="SET-MYND_domain_protein"/>
</dbReference>
<dbReference type="Proteomes" id="UP001497623">
    <property type="component" value="Unassembled WGS sequence"/>
</dbReference>
<keyword evidence="1" id="KW-0489">Methyltransferase</keyword>
<keyword evidence="2" id="KW-0808">Transferase</keyword>
<evidence type="ECO:0008006" key="6">
    <source>
        <dbReference type="Google" id="ProtNLM"/>
    </source>
</evidence>
<dbReference type="SUPFAM" id="SSF82199">
    <property type="entry name" value="SET domain"/>
    <property type="match status" value="1"/>
</dbReference>
<dbReference type="InterPro" id="IPR046341">
    <property type="entry name" value="SET_dom_sf"/>
</dbReference>
<proteinExistence type="predicted"/>
<dbReference type="PANTHER" id="PTHR46165:SF7">
    <property type="entry name" value="SET AND MYND DOMAIN-CONTAINING PROTEIN 4"/>
    <property type="match status" value="1"/>
</dbReference>
<evidence type="ECO:0000256" key="3">
    <source>
        <dbReference type="ARBA" id="ARBA00022691"/>
    </source>
</evidence>
<reference evidence="4 5" key="1">
    <citation type="submission" date="2024-05" db="EMBL/GenBank/DDBJ databases">
        <authorList>
            <person name="Wallberg A."/>
        </authorList>
    </citation>
    <scope>NUCLEOTIDE SEQUENCE [LARGE SCALE GENOMIC DNA]</scope>
</reference>
<evidence type="ECO:0000313" key="5">
    <source>
        <dbReference type="Proteomes" id="UP001497623"/>
    </source>
</evidence>
<name>A0AAV2SPY2_MEGNR</name>
<sequence length="572" mass="65356">MSLKKKLHSSGRVQKITRLLRHICHPTMEIGKKVPFFIQNWPKTSLWRINIELSEQFFHWLWMANAVTNNWLRKSQYPINMRYATGRSQMKVVGSAACRRTQQKFLLAMGYKHSLRCCSTACVISVPNINKLALLAYNYGYLLNMSVFDMAILSLYANKIKKSSTKYYIKFTQYANFNQFLKRNPCYKTFLLLRLSMGEVEFEFLNVFYSLIMNDKASYQLFEGANPLLPCASSAVELRHSRQMGRYCVANQAIPAGKVIFAEEPISAVLKENRVGSHCNKCFEQVVACVPCFTCCNVIFCSKKCRDTACATYHQWECKFVDFIRASGISQNAQLALRMITERGPKFFKDKENRYKYKEESTPIPTANAPFKSHDYVEQMKGLVALEHERRPTDFIQRTLMACLLLKVLQKADFFGKGACNPDTVIQDLTEDELFVGQLLLRELQILQFNAHEVSAITLTEGATKIHAFTTKSIITGLAVYSTVALLNHSCYPAVSRYDNTYIVSLLNHSCYSGVMRIKSQSYKLIKDVSPTGKILLAKNCQFSLNCLEFLIDNIPVYEALSISVAKKNMHC</sequence>
<dbReference type="GO" id="GO:0005737">
    <property type="term" value="C:cytoplasm"/>
    <property type="evidence" value="ECO:0007669"/>
    <property type="project" value="TreeGrafter"/>
</dbReference>
<feature type="non-terminal residue" evidence="4">
    <location>
        <position position="572"/>
    </location>
</feature>
<dbReference type="GO" id="GO:0005634">
    <property type="term" value="C:nucleus"/>
    <property type="evidence" value="ECO:0007669"/>
    <property type="project" value="TreeGrafter"/>
</dbReference>
<dbReference type="Gene3D" id="2.170.270.10">
    <property type="entry name" value="SET domain"/>
    <property type="match status" value="1"/>
</dbReference>
<dbReference type="Gene3D" id="6.10.140.2220">
    <property type="match status" value="1"/>
</dbReference>
<evidence type="ECO:0000256" key="1">
    <source>
        <dbReference type="ARBA" id="ARBA00022603"/>
    </source>
</evidence>
<dbReference type="GO" id="GO:0008168">
    <property type="term" value="F:methyltransferase activity"/>
    <property type="evidence" value="ECO:0007669"/>
    <property type="project" value="UniProtKB-KW"/>
</dbReference>
<dbReference type="PANTHER" id="PTHR46165">
    <property type="entry name" value="SET AND MYND DOMAIN-CONTAINING PROTEIN 4"/>
    <property type="match status" value="1"/>
</dbReference>
<gene>
    <name evidence="4" type="ORF">MNOR_LOCUS39076</name>
</gene>
<dbReference type="AlphaFoldDB" id="A0AAV2SPY2"/>
<dbReference type="GO" id="GO:0032259">
    <property type="term" value="P:methylation"/>
    <property type="evidence" value="ECO:0007669"/>
    <property type="project" value="UniProtKB-KW"/>
</dbReference>
<protein>
    <recommendedName>
        <fullName evidence="6">SET and MYND domain-containing protein 4</fullName>
    </recommendedName>
</protein>
<dbReference type="GO" id="GO:0042826">
    <property type="term" value="F:histone deacetylase binding"/>
    <property type="evidence" value="ECO:0007669"/>
    <property type="project" value="TreeGrafter"/>
</dbReference>
<evidence type="ECO:0000313" key="4">
    <source>
        <dbReference type="EMBL" id="CAL4221048.1"/>
    </source>
</evidence>
<organism evidence="4 5">
    <name type="scientific">Meganyctiphanes norvegica</name>
    <name type="common">Northern krill</name>
    <name type="synonym">Thysanopoda norvegica</name>
    <dbReference type="NCBI Taxonomy" id="48144"/>
    <lineage>
        <taxon>Eukaryota</taxon>
        <taxon>Metazoa</taxon>
        <taxon>Ecdysozoa</taxon>
        <taxon>Arthropoda</taxon>
        <taxon>Crustacea</taxon>
        <taxon>Multicrustacea</taxon>
        <taxon>Malacostraca</taxon>
        <taxon>Eumalacostraca</taxon>
        <taxon>Eucarida</taxon>
        <taxon>Euphausiacea</taxon>
        <taxon>Euphausiidae</taxon>
        <taxon>Meganyctiphanes</taxon>
    </lineage>
</organism>
<accession>A0AAV2SPY2</accession>
<dbReference type="EMBL" id="CAXKWB010096615">
    <property type="protein sequence ID" value="CAL4221048.1"/>
    <property type="molecule type" value="Genomic_DNA"/>
</dbReference>
<evidence type="ECO:0000256" key="2">
    <source>
        <dbReference type="ARBA" id="ARBA00022679"/>
    </source>
</evidence>
<comment type="caution">
    <text evidence="4">The sequence shown here is derived from an EMBL/GenBank/DDBJ whole genome shotgun (WGS) entry which is preliminary data.</text>
</comment>